<sequence length="777" mass="89974">MLQSQASSQFSDQYPSSAFEDNPRDTFSFITSDGLFNLDGRETPTSTPNVNLLRPAIPPVIPETLERVGPPKRKNYILWTEMANEDFIVWWLKTEYGSKMKRNIFEGRRNAECWDHFYQVATIQDGSPKAYLSSRKASFTPQAWMERLITFIAASRLPFQLIEHPEFRALLEMARLAPCFPEIPTATTVRRHLQEIVEERQYTLLQKLPNSAKLSIALDCWTSPFRQAFMAITGYFIDQEWNYRELLLGFEPLQGSYTGAYLSTVLLDLLEKHRITERVLTITTDNASNNGTLLGSLQEVVESLQLPSSIPVIRIPCIAHVIQLSLKELLGQMDANPGNEREEIEWTEKGHIARQENRKIVDTLNKVRKVAVYINKSPQRRESFIRLQTKEPKLMPIQDVRTRWNSTFLMLRRARRLQSAFDDFCVQFNLADVKIDRDEWRQVDYLLSITYPFFKFTSSLSATTDVTIHNVFGIYNALFTHIDKAKVQLARKKVGWKRVMKSALDRARDKLTEYYGKTDDIPGDLYAIATILGPRNKLEFFTTSEWEPHWGPRYKQSLEAYIQPYRQRYEESNVTAPDELTRYLRSSTVEATPLVFWKEHQNEYPILASLARDILTTPASGSGVERLFNSARDICHYRRGSLKPQTIKELMLFMCTTKFDVESEQLALVDEYLSTQEKQAKKEQKDAQKKEEQFDPISDNEEDLSTTEDSAETIQLPSARALGKRRATPDQLFELDDDDDEVPLPDNSHLEEGRTTQRRSSGRVPKRLRQDEDFVYL</sequence>
<evidence type="ECO:0000256" key="3">
    <source>
        <dbReference type="ARBA" id="ARBA00022771"/>
    </source>
</evidence>
<dbReference type="GO" id="GO:0046983">
    <property type="term" value="F:protein dimerization activity"/>
    <property type="evidence" value="ECO:0007669"/>
    <property type="project" value="InterPro"/>
</dbReference>
<evidence type="ECO:0000256" key="6">
    <source>
        <dbReference type="SAM" id="MobiDB-lite"/>
    </source>
</evidence>
<keyword evidence="4" id="KW-0862">Zinc</keyword>
<accession>A0A9W9V386</accession>
<feature type="compositionally biased region" description="Acidic residues" evidence="6">
    <location>
        <begin position="698"/>
        <end position="711"/>
    </location>
</feature>
<dbReference type="Pfam" id="PF05699">
    <property type="entry name" value="Dimer_Tnp_hAT"/>
    <property type="match status" value="1"/>
</dbReference>
<evidence type="ECO:0000313" key="10">
    <source>
        <dbReference type="Proteomes" id="UP001147782"/>
    </source>
</evidence>
<feature type="compositionally biased region" description="Polar residues" evidence="6">
    <location>
        <begin position="1"/>
        <end position="16"/>
    </location>
</feature>
<evidence type="ECO:0000256" key="4">
    <source>
        <dbReference type="ARBA" id="ARBA00022833"/>
    </source>
</evidence>
<feature type="compositionally biased region" description="Basic and acidic residues" evidence="6">
    <location>
        <begin position="683"/>
        <end position="693"/>
    </location>
</feature>
<comment type="subcellular location">
    <subcellularLocation>
        <location evidence="1">Nucleus</location>
    </subcellularLocation>
</comment>
<dbReference type="SUPFAM" id="SSF53098">
    <property type="entry name" value="Ribonuclease H-like"/>
    <property type="match status" value="1"/>
</dbReference>
<proteinExistence type="predicted"/>
<evidence type="ECO:0000256" key="1">
    <source>
        <dbReference type="ARBA" id="ARBA00004123"/>
    </source>
</evidence>
<keyword evidence="3" id="KW-0863">Zinc-finger</keyword>
<dbReference type="EMBL" id="JAPZBS010000008">
    <property type="protein sequence ID" value="KAJ5364586.1"/>
    <property type="molecule type" value="Genomic_DNA"/>
</dbReference>
<dbReference type="EMBL" id="JAPZBS010000002">
    <property type="protein sequence ID" value="KAJ5379652.1"/>
    <property type="molecule type" value="Genomic_DNA"/>
</dbReference>
<dbReference type="OrthoDB" id="2677621at2759"/>
<feature type="region of interest" description="Disordered" evidence="6">
    <location>
        <begin position="1"/>
        <end position="22"/>
    </location>
</feature>
<dbReference type="InterPro" id="IPR008906">
    <property type="entry name" value="HATC_C_dom"/>
</dbReference>
<dbReference type="RefSeq" id="XP_056557223.1">
    <property type="nucleotide sequence ID" value="XM_056695011.1"/>
</dbReference>
<evidence type="ECO:0000313" key="8">
    <source>
        <dbReference type="EMBL" id="KAJ5364586.1"/>
    </source>
</evidence>
<keyword evidence="10" id="KW-1185">Reference proteome</keyword>
<name>A0A9W9V386_9EURO</name>
<feature type="compositionally biased region" description="Basic residues" evidence="6">
    <location>
        <begin position="756"/>
        <end position="767"/>
    </location>
</feature>
<dbReference type="InterPro" id="IPR012337">
    <property type="entry name" value="RNaseH-like_sf"/>
</dbReference>
<keyword evidence="2" id="KW-0479">Metal-binding</keyword>
<dbReference type="GO" id="GO:0008270">
    <property type="term" value="F:zinc ion binding"/>
    <property type="evidence" value="ECO:0007669"/>
    <property type="project" value="UniProtKB-KW"/>
</dbReference>
<evidence type="ECO:0000256" key="2">
    <source>
        <dbReference type="ARBA" id="ARBA00022723"/>
    </source>
</evidence>
<organism evidence="8 10">
    <name type="scientific">Penicillium cataractarum</name>
    <dbReference type="NCBI Taxonomy" id="2100454"/>
    <lineage>
        <taxon>Eukaryota</taxon>
        <taxon>Fungi</taxon>
        <taxon>Dikarya</taxon>
        <taxon>Ascomycota</taxon>
        <taxon>Pezizomycotina</taxon>
        <taxon>Eurotiomycetes</taxon>
        <taxon>Eurotiomycetidae</taxon>
        <taxon>Eurotiales</taxon>
        <taxon>Aspergillaceae</taxon>
        <taxon>Penicillium</taxon>
    </lineage>
</organism>
<reference evidence="8" key="2">
    <citation type="journal article" date="2023" name="IMA Fungus">
        <title>Comparative genomic study of the Penicillium genus elucidates a diverse pangenome and 15 lateral gene transfer events.</title>
        <authorList>
            <person name="Petersen C."/>
            <person name="Sorensen T."/>
            <person name="Nielsen M.R."/>
            <person name="Sondergaard T.E."/>
            <person name="Sorensen J.L."/>
            <person name="Fitzpatrick D.A."/>
            <person name="Frisvad J.C."/>
            <person name="Nielsen K.L."/>
        </authorList>
    </citation>
    <scope>NUCLEOTIDE SEQUENCE</scope>
    <source>
        <strain evidence="8">IBT 29864</strain>
    </source>
</reference>
<dbReference type="PANTHER" id="PTHR46481">
    <property type="entry name" value="ZINC FINGER BED DOMAIN-CONTAINING PROTEIN 4"/>
    <property type="match status" value="1"/>
</dbReference>
<evidence type="ECO:0000256" key="5">
    <source>
        <dbReference type="ARBA" id="ARBA00023242"/>
    </source>
</evidence>
<feature type="compositionally biased region" description="Basic and acidic residues" evidence="6">
    <location>
        <begin position="768"/>
        <end position="777"/>
    </location>
</feature>
<protein>
    <recommendedName>
        <fullName evidence="7">HAT C-terminal dimerisation domain-containing protein</fullName>
    </recommendedName>
</protein>
<evidence type="ECO:0000259" key="7">
    <source>
        <dbReference type="Pfam" id="PF05699"/>
    </source>
</evidence>
<feature type="region of interest" description="Disordered" evidence="6">
    <location>
        <begin position="683"/>
        <end position="777"/>
    </location>
</feature>
<dbReference type="PANTHER" id="PTHR46481:SF10">
    <property type="entry name" value="ZINC FINGER BED DOMAIN-CONTAINING PROTEIN 39"/>
    <property type="match status" value="1"/>
</dbReference>
<keyword evidence="5" id="KW-0539">Nucleus</keyword>
<dbReference type="GeneID" id="81434188"/>
<dbReference type="AlphaFoldDB" id="A0A9W9V386"/>
<evidence type="ECO:0000313" key="9">
    <source>
        <dbReference type="EMBL" id="KAJ5379652.1"/>
    </source>
</evidence>
<dbReference type="InterPro" id="IPR052035">
    <property type="entry name" value="ZnF_BED_domain_contain"/>
</dbReference>
<gene>
    <name evidence="9" type="ORF">N7496_002080</name>
    <name evidence="8" type="ORF">N7496_010299</name>
</gene>
<dbReference type="Proteomes" id="UP001147782">
    <property type="component" value="Unassembled WGS sequence"/>
</dbReference>
<comment type="caution">
    <text evidence="8">The sequence shown here is derived from an EMBL/GenBank/DDBJ whole genome shotgun (WGS) entry which is preliminary data.</text>
</comment>
<dbReference type="GO" id="GO:0005634">
    <property type="term" value="C:nucleus"/>
    <property type="evidence" value="ECO:0007669"/>
    <property type="project" value="UniProtKB-SubCell"/>
</dbReference>
<reference evidence="8" key="1">
    <citation type="submission" date="2022-11" db="EMBL/GenBank/DDBJ databases">
        <authorList>
            <person name="Petersen C."/>
        </authorList>
    </citation>
    <scope>NUCLEOTIDE SEQUENCE</scope>
    <source>
        <strain evidence="8">IBT 29864</strain>
    </source>
</reference>
<feature type="domain" description="HAT C-terminal dimerisation" evidence="7">
    <location>
        <begin position="579"/>
        <end position="651"/>
    </location>
</feature>
<feature type="compositionally biased region" description="Acidic residues" evidence="6">
    <location>
        <begin position="733"/>
        <end position="743"/>
    </location>
</feature>